<sequence length="308" mass="33558">MRFQQTIGSPVSCSGVGLHSGQPVTLTLRPAPPNTGIAFIYRHGSEETFIPASISNKVPTELCTAISVNGRQVKTIEHLIAALVGMEVDNVYAEVDAGEVPVLDGSANPFVRLIRSAGIIPQTRRQSYVKIMQPIEVVDGSKRVRIEPSSTPKITYSIHYDHPMIQTQSYTHTCSAQAFEQDIAQARTFGFLHEVEALWSRGLGKGGTLDNTIVLSKEGVVNESGLRFSNEFVRHKVLDLIGDIALLGFPFIGHIVAERSGHAMHTRLVEQILLQRDKWALITGEHAVAAPESRSSLGLLRPAPSLAI</sequence>
<evidence type="ECO:0000256" key="4">
    <source>
        <dbReference type="ARBA" id="ARBA00012745"/>
    </source>
</evidence>
<keyword evidence="14" id="KW-1185">Reference proteome</keyword>
<evidence type="ECO:0000313" key="14">
    <source>
        <dbReference type="Proteomes" id="UP000675880"/>
    </source>
</evidence>
<comment type="pathway">
    <text evidence="3 12">Glycolipid biosynthesis; lipid IV(A) biosynthesis; lipid IV(A) from (3R)-3-hydroxytetradecanoyl-[acyl-carrier-protein] and UDP-N-acetyl-alpha-D-glucosamine: step 2/6.</text>
</comment>
<evidence type="ECO:0000256" key="8">
    <source>
        <dbReference type="ARBA" id="ARBA00022801"/>
    </source>
</evidence>
<organism evidence="13 14">
    <name type="scientific">Nitrospira defluvii</name>
    <dbReference type="NCBI Taxonomy" id="330214"/>
    <lineage>
        <taxon>Bacteria</taxon>
        <taxon>Pseudomonadati</taxon>
        <taxon>Nitrospirota</taxon>
        <taxon>Nitrospiria</taxon>
        <taxon>Nitrospirales</taxon>
        <taxon>Nitrospiraceae</taxon>
        <taxon>Nitrospira</taxon>
    </lineage>
</organism>
<evidence type="ECO:0000256" key="7">
    <source>
        <dbReference type="ARBA" id="ARBA00022723"/>
    </source>
</evidence>
<evidence type="ECO:0000256" key="12">
    <source>
        <dbReference type="HAMAP-Rule" id="MF_00388"/>
    </source>
</evidence>
<keyword evidence="10 12" id="KW-0443">Lipid metabolism</keyword>
<dbReference type="RefSeq" id="WP_213040918.1">
    <property type="nucleotide sequence ID" value="NZ_CAJNBJ010000001.1"/>
</dbReference>
<dbReference type="SUPFAM" id="SSF54211">
    <property type="entry name" value="Ribosomal protein S5 domain 2-like"/>
    <property type="match status" value="2"/>
</dbReference>
<evidence type="ECO:0000256" key="5">
    <source>
        <dbReference type="ARBA" id="ARBA00022516"/>
    </source>
</evidence>
<feature type="binding site" evidence="12">
    <location>
        <position position="78"/>
    </location>
    <ligand>
        <name>Zn(2+)</name>
        <dbReference type="ChEBI" id="CHEBI:29105"/>
    </ligand>
</feature>
<dbReference type="GO" id="GO:0103117">
    <property type="term" value="F:UDP-3-O-acyl-N-acetylglucosamine deacetylase activity"/>
    <property type="evidence" value="ECO:0007669"/>
    <property type="project" value="UniProtKB-EC"/>
</dbReference>
<dbReference type="Proteomes" id="UP000675880">
    <property type="component" value="Unassembled WGS sequence"/>
</dbReference>
<feature type="binding site" evidence="12">
    <location>
        <position position="235"/>
    </location>
    <ligand>
        <name>Zn(2+)</name>
        <dbReference type="ChEBI" id="CHEBI:29105"/>
    </ligand>
</feature>
<dbReference type="PANTHER" id="PTHR33694:SF1">
    <property type="entry name" value="UDP-3-O-ACYL-N-ACETYLGLUCOSAMINE DEACETYLASE 1, MITOCHONDRIAL-RELATED"/>
    <property type="match status" value="1"/>
</dbReference>
<dbReference type="InterPro" id="IPR004463">
    <property type="entry name" value="UDP-acyl_GlcNac_deAcase"/>
</dbReference>
<dbReference type="PANTHER" id="PTHR33694">
    <property type="entry name" value="UDP-3-O-ACYL-N-ACETYLGLUCOSAMINE DEACETYLASE 1, MITOCHONDRIAL-RELATED"/>
    <property type="match status" value="1"/>
</dbReference>
<dbReference type="InterPro" id="IPR015870">
    <property type="entry name" value="UDP-acyl_N-AcGlcN_deAcase_N"/>
</dbReference>
<evidence type="ECO:0000256" key="3">
    <source>
        <dbReference type="ARBA" id="ARBA00005002"/>
    </source>
</evidence>
<dbReference type="HAMAP" id="MF_00388">
    <property type="entry name" value="LpxC"/>
    <property type="match status" value="1"/>
</dbReference>
<dbReference type="InterPro" id="IPR011334">
    <property type="entry name" value="UDP-acyl_GlcNac_deAcase_C"/>
</dbReference>
<evidence type="ECO:0000256" key="2">
    <source>
        <dbReference type="ARBA" id="ARBA00002923"/>
    </source>
</evidence>
<protein>
    <recommendedName>
        <fullName evidence="4 12">UDP-3-O-acyl-N-acetylglucosamine deacetylase</fullName>
        <shortName evidence="12">UDP-3-O-acyl-GlcNAc deacetylase</shortName>
        <ecNumber evidence="4 12">3.5.1.108</ecNumber>
    </recommendedName>
    <alternativeName>
        <fullName evidence="12">UDP-3-O-[R-3-hydroxymyristoyl]-N-acetylglucosamine deacetylase</fullName>
    </alternativeName>
</protein>
<keyword evidence="7 12" id="KW-0479">Metal-binding</keyword>
<reference evidence="13 14" key="1">
    <citation type="submission" date="2021-02" db="EMBL/GenBank/DDBJ databases">
        <authorList>
            <person name="Han P."/>
        </authorList>
    </citation>
    <scope>NUCLEOTIDE SEQUENCE [LARGE SCALE GENOMIC DNA]</scope>
    <source>
        <strain evidence="13">Candidatus Nitrospira sp. ZN2</strain>
    </source>
</reference>
<comment type="cofactor">
    <cofactor evidence="1 12">
        <name>Zn(2+)</name>
        <dbReference type="ChEBI" id="CHEBI:29105"/>
    </cofactor>
</comment>
<feature type="binding site" evidence="12">
    <location>
        <position position="239"/>
    </location>
    <ligand>
        <name>Zn(2+)</name>
        <dbReference type="ChEBI" id="CHEBI:29105"/>
    </ligand>
</feature>
<name>A0ABM8QQ32_9BACT</name>
<dbReference type="Gene3D" id="3.30.230.20">
    <property type="entry name" value="lpxc deacetylase, domain 1"/>
    <property type="match status" value="1"/>
</dbReference>
<comment type="caution">
    <text evidence="13">The sequence shown here is derived from an EMBL/GenBank/DDBJ whole genome shotgun (WGS) entry which is preliminary data.</text>
</comment>
<keyword evidence="8 12" id="KW-0378">Hydrolase</keyword>
<keyword evidence="9 12" id="KW-0862">Zinc</keyword>
<proteinExistence type="inferred from homology"/>
<feature type="active site" description="Proton donor" evidence="12">
    <location>
        <position position="262"/>
    </location>
</feature>
<dbReference type="NCBIfam" id="TIGR00325">
    <property type="entry name" value="lpxC"/>
    <property type="match status" value="1"/>
</dbReference>
<evidence type="ECO:0000313" key="13">
    <source>
        <dbReference type="EMBL" id="CAE6709280.1"/>
    </source>
</evidence>
<keyword evidence="5 12" id="KW-0444">Lipid biosynthesis</keyword>
<dbReference type="InterPro" id="IPR020568">
    <property type="entry name" value="Ribosomal_Su5_D2-typ_SF"/>
</dbReference>
<evidence type="ECO:0000256" key="9">
    <source>
        <dbReference type="ARBA" id="ARBA00022833"/>
    </source>
</evidence>
<comment type="similarity">
    <text evidence="12">Belongs to the LpxC family.</text>
</comment>
<comment type="catalytic activity">
    <reaction evidence="11 12">
        <text>a UDP-3-O-[(3R)-3-hydroxyacyl]-N-acetyl-alpha-D-glucosamine + H2O = a UDP-3-O-[(3R)-3-hydroxyacyl]-alpha-D-glucosamine + acetate</text>
        <dbReference type="Rhea" id="RHEA:67816"/>
        <dbReference type="ChEBI" id="CHEBI:15377"/>
        <dbReference type="ChEBI" id="CHEBI:30089"/>
        <dbReference type="ChEBI" id="CHEBI:137740"/>
        <dbReference type="ChEBI" id="CHEBI:173225"/>
        <dbReference type="EC" id="3.5.1.108"/>
    </reaction>
</comment>
<dbReference type="EC" id="3.5.1.108" evidence="4 12"/>
<dbReference type="Gene3D" id="3.30.1700.10">
    <property type="entry name" value="lpxc deacetylase, domain 2"/>
    <property type="match status" value="1"/>
</dbReference>
<evidence type="ECO:0000256" key="6">
    <source>
        <dbReference type="ARBA" id="ARBA00022556"/>
    </source>
</evidence>
<accession>A0ABM8QQ32</accession>
<comment type="function">
    <text evidence="2 12">Catalyzes the hydrolysis of UDP-3-O-myristoyl-N-acetylglucosamine to form UDP-3-O-myristoylglucosamine and acetate, the committed step in lipid A biosynthesis.</text>
</comment>
<dbReference type="EMBL" id="CAJNBJ010000001">
    <property type="protein sequence ID" value="CAE6709280.1"/>
    <property type="molecule type" value="Genomic_DNA"/>
</dbReference>
<gene>
    <name evidence="12 13" type="primary">lpxC</name>
    <name evidence="13" type="ORF">NSPZN2_11134</name>
</gene>
<evidence type="ECO:0000256" key="1">
    <source>
        <dbReference type="ARBA" id="ARBA00001947"/>
    </source>
</evidence>
<evidence type="ECO:0000256" key="11">
    <source>
        <dbReference type="ARBA" id="ARBA00024535"/>
    </source>
</evidence>
<dbReference type="Pfam" id="PF03331">
    <property type="entry name" value="LpxC"/>
    <property type="match status" value="1"/>
</dbReference>
<evidence type="ECO:0000256" key="10">
    <source>
        <dbReference type="ARBA" id="ARBA00023098"/>
    </source>
</evidence>
<keyword evidence="6 12" id="KW-0441">Lipid A biosynthesis</keyword>